<keyword evidence="6 8" id="KW-0711">Selenium</keyword>
<evidence type="ECO:0000256" key="3">
    <source>
        <dbReference type="ARBA" id="ARBA00022679"/>
    </source>
</evidence>
<dbReference type="Gene3D" id="3.40.640.10">
    <property type="entry name" value="Type I PLP-dependent aspartate aminotransferase-like (Major domain)"/>
    <property type="match status" value="1"/>
</dbReference>
<dbReference type="InterPro" id="IPR004534">
    <property type="entry name" value="SelA_trans"/>
</dbReference>
<evidence type="ECO:0000256" key="7">
    <source>
        <dbReference type="ARBA" id="ARBA00044507"/>
    </source>
</evidence>
<dbReference type="PANTHER" id="PTHR32328">
    <property type="entry name" value="L-SERYL-TRNA(SEC) SELENIUM TRANSFERASE"/>
    <property type="match status" value="1"/>
</dbReference>
<dbReference type="InterPro" id="IPR015421">
    <property type="entry name" value="PyrdxlP-dep_Trfase_major"/>
</dbReference>
<keyword evidence="5 8" id="KW-0648">Protein biosynthesis</keyword>
<dbReference type="RefSeq" id="WP_283484680.1">
    <property type="nucleotide sequence ID" value="NZ_CP125947.1"/>
</dbReference>
<dbReference type="GO" id="GO:0004125">
    <property type="term" value="F:L-seryl-tRNA(Sec) selenium transferase activity"/>
    <property type="evidence" value="ECO:0007669"/>
    <property type="project" value="UniProtKB-EC"/>
</dbReference>
<keyword evidence="2 8" id="KW-0963">Cytoplasm</keyword>
<comment type="catalytic activity">
    <reaction evidence="8">
        <text>L-seryl-tRNA(Sec) + selenophosphate + H(+) = L-selenocysteinyl-tRNA(Sec) + phosphate</text>
        <dbReference type="Rhea" id="RHEA:22728"/>
        <dbReference type="Rhea" id="RHEA-COMP:9742"/>
        <dbReference type="Rhea" id="RHEA-COMP:9743"/>
        <dbReference type="ChEBI" id="CHEBI:15378"/>
        <dbReference type="ChEBI" id="CHEBI:16144"/>
        <dbReference type="ChEBI" id="CHEBI:43474"/>
        <dbReference type="ChEBI" id="CHEBI:78533"/>
        <dbReference type="ChEBI" id="CHEBI:78573"/>
        <dbReference type="EC" id="2.9.1.1"/>
    </reaction>
</comment>
<evidence type="ECO:0000256" key="1">
    <source>
        <dbReference type="ARBA" id="ARBA00001933"/>
    </source>
</evidence>
<dbReference type="Pfam" id="PF03841">
    <property type="entry name" value="SelA"/>
    <property type="match status" value="1"/>
</dbReference>
<evidence type="ECO:0000256" key="2">
    <source>
        <dbReference type="ARBA" id="ARBA00022490"/>
    </source>
</evidence>
<sequence>MQSTADSSQAQQPLINHPSQLPAVDKLLLSEAMQQLRQHYGLDACTQAVREVIGELRTRVLAGEALPLDHSQMLAMARQRLEKRFAPRLRPVFNLTGTVLHTNLGRALLPQAAIDAVVQAMSAPANLEYDLEDGGRGDRDDLVESLICELTGAEAATIVNNNAAAVLLVLSTLALNKEVIVSRGELVEIGGAFRIPDVMTRAGARLVEVGTTNRTHEKDYAGAIGDNTAALMKVHCSNYAITGFTKSVSDADVARIAREHQLPSFVDLGSGTLVDLRDWGLPHEVTVRETVESGADIVTFSGDKLLGGPQAGIIVGRKALIAQIKKNPLKRALRVGKITMAALEPTLRLYLHPEKLAQELTTLRLFTRKAADMQAQAEQLQAPLQAALDNAFNKAFVVETAPMTSQIGSGALPVESLPSHGLKIHPASGKQAGRQLTELEARLRALPRPVIGRLHDDALWLDLRCLETSAQSEWLEQLPGLARQRKV</sequence>
<dbReference type="InterPro" id="IPR018319">
    <property type="entry name" value="SelA-like"/>
</dbReference>
<dbReference type="HAMAP" id="MF_00423">
    <property type="entry name" value="SelA"/>
    <property type="match status" value="1"/>
</dbReference>
<comment type="cofactor">
    <cofactor evidence="1 8">
        <name>pyridoxal 5'-phosphate</name>
        <dbReference type="ChEBI" id="CHEBI:597326"/>
    </cofactor>
</comment>
<comment type="similarity">
    <text evidence="7 8">Belongs to the SelA family.</text>
</comment>
<dbReference type="NCBIfam" id="TIGR00474">
    <property type="entry name" value="selA"/>
    <property type="match status" value="1"/>
</dbReference>
<dbReference type="PANTHER" id="PTHR32328:SF0">
    <property type="entry name" value="L-SERYL-TRNA(SEC) SELENIUM TRANSFERASE"/>
    <property type="match status" value="1"/>
</dbReference>
<dbReference type="Gene3D" id="3.90.1150.180">
    <property type="match status" value="1"/>
</dbReference>
<evidence type="ECO:0000313" key="10">
    <source>
        <dbReference type="EMBL" id="WHS63523.1"/>
    </source>
</evidence>
<organism evidence="10 11">
    <name type="scientific">Comamonas resistens</name>
    <dbReference type="NCBI Taxonomy" id="3046670"/>
    <lineage>
        <taxon>Bacteria</taxon>
        <taxon>Pseudomonadati</taxon>
        <taxon>Pseudomonadota</taxon>
        <taxon>Betaproteobacteria</taxon>
        <taxon>Burkholderiales</taxon>
        <taxon>Comamonadaceae</taxon>
        <taxon>Comamonas</taxon>
    </lineage>
</organism>
<evidence type="ECO:0000259" key="9">
    <source>
        <dbReference type="Pfam" id="PF12390"/>
    </source>
</evidence>
<evidence type="ECO:0000313" key="11">
    <source>
        <dbReference type="Proteomes" id="UP001240697"/>
    </source>
</evidence>
<keyword evidence="4 8" id="KW-0663">Pyridoxal phosphate</keyword>
<protein>
    <recommendedName>
        <fullName evidence="8">L-seryl-tRNA(Sec) selenium transferase</fullName>
        <ecNumber evidence="8">2.9.1.1</ecNumber>
    </recommendedName>
    <alternativeName>
        <fullName evidence="8">Selenocysteine synthase</fullName>
        <shortName evidence="8">Sec synthase</shortName>
    </alternativeName>
    <alternativeName>
        <fullName evidence="8">Selenocysteinyl-tRNA(Sec) synthase</fullName>
    </alternativeName>
</protein>
<evidence type="ECO:0000256" key="5">
    <source>
        <dbReference type="ARBA" id="ARBA00022917"/>
    </source>
</evidence>
<dbReference type="EC" id="2.9.1.1" evidence="8"/>
<dbReference type="EMBL" id="CP125947">
    <property type="protein sequence ID" value="WHS63523.1"/>
    <property type="molecule type" value="Genomic_DNA"/>
</dbReference>
<name>A0ABY8SKC8_9BURK</name>
<evidence type="ECO:0000256" key="4">
    <source>
        <dbReference type="ARBA" id="ARBA00022898"/>
    </source>
</evidence>
<dbReference type="InterPro" id="IPR015424">
    <property type="entry name" value="PyrdxlP-dep_Trfase"/>
</dbReference>
<comment type="subcellular location">
    <subcellularLocation>
        <location evidence="8">Cytoplasm</location>
    </subcellularLocation>
</comment>
<dbReference type="Pfam" id="PF12390">
    <property type="entry name" value="Se-cys_synth_N"/>
    <property type="match status" value="1"/>
</dbReference>
<keyword evidence="3 8" id="KW-0808">Transferase</keyword>
<evidence type="ECO:0000256" key="6">
    <source>
        <dbReference type="ARBA" id="ARBA00023266"/>
    </source>
</evidence>
<evidence type="ECO:0000256" key="8">
    <source>
        <dbReference type="HAMAP-Rule" id="MF_00423"/>
    </source>
</evidence>
<dbReference type="InterPro" id="IPR025862">
    <property type="entry name" value="SelA_trans_N_dom"/>
</dbReference>
<dbReference type="Proteomes" id="UP001240697">
    <property type="component" value="Chromosome"/>
</dbReference>
<proteinExistence type="inferred from homology"/>
<keyword evidence="11" id="KW-1185">Reference proteome</keyword>
<comment type="pathway">
    <text evidence="8">Aminoacyl-tRNA biosynthesis; selenocysteinyl-tRNA(Sec) biosynthesis; selenocysteinyl-tRNA(Sec) from L-seryl-tRNA(Sec) (bacterial route): step 1/1.</text>
</comment>
<reference evidence="10 11" key="1">
    <citation type="submission" date="2023-05" db="EMBL/GenBank/DDBJ databases">
        <authorList>
            <person name="Yin Y."/>
            <person name="Lu Z."/>
        </authorList>
    </citation>
    <scope>NUCLEOTIDE SEQUENCE [LARGE SCALE GENOMIC DNA]</scope>
    <source>
        <strain evidence="10 11">ZM22</strain>
    </source>
</reference>
<feature type="domain" description="L-seryl-tRNA selenium transferase N-terminal" evidence="9">
    <location>
        <begin position="19"/>
        <end position="57"/>
    </location>
</feature>
<comment type="function">
    <text evidence="8">Converts seryl-tRNA(Sec) to selenocysteinyl-tRNA(Sec) required for selenoprotein biosynthesis.</text>
</comment>
<accession>A0ABY8SKC8</accession>
<dbReference type="SUPFAM" id="SSF53383">
    <property type="entry name" value="PLP-dependent transferases"/>
    <property type="match status" value="1"/>
</dbReference>
<gene>
    <name evidence="8 10" type="primary">selA</name>
    <name evidence="10" type="ORF">QMY55_13285</name>
</gene>
<feature type="modified residue" description="N6-(pyridoxal phosphate)lysine" evidence="8">
    <location>
        <position position="304"/>
    </location>
</feature>